<organism evidence="1 2">
    <name type="scientific">Silvibacterium bohemicum</name>
    <dbReference type="NCBI Taxonomy" id="1577686"/>
    <lineage>
        <taxon>Bacteria</taxon>
        <taxon>Pseudomonadati</taxon>
        <taxon>Acidobacteriota</taxon>
        <taxon>Terriglobia</taxon>
        <taxon>Terriglobales</taxon>
        <taxon>Acidobacteriaceae</taxon>
        <taxon>Silvibacterium</taxon>
    </lineage>
</organism>
<evidence type="ECO:0000313" key="1">
    <source>
        <dbReference type="EMBL" id="MBB6145557.1"/>
    </source>
</evidence>
<keyword evidence="2" id="KW-1185">Reference proteome</keyword>
<dbReference type="EMBL" id="JACHEK010000007">
    <property type="protein sequence ID" value="MBB6145557.1"/>
    <property type="molecule type" value="Genomic_DNA"/>
</dbReference>
<gene>
    <name evidence="1" type="ORF">HNQ77_003518</name>
</gene>
<dbReference type="Proteomes" id="UP000538666">
    <property type="component" value="Unassembled WGS sequence"/>
</dbReference>
<evidence type="ECO:0000313" key="2">
    <source>
        <dbReference type="Proteomes" id="UP000538666"/>
    </source>
</evidence>
<protein>
    <submittedName>
        <fullName evidence="1">Uncharacterized protein</fullName>
    </submittedName>
</protein>
<name>A0A841JYR9_9BACT</name>
<accession>A0A841JYR9</accession>
<comment type="caution">
    <text evidence="1">The sequence shown here is derived from an EMBL/GenBank/DDBJ whole genome shotgun (WGS) entry which is preliminary data.</text>
</comment>
<dbReference type="AlphaFoldDB" id="A0A841JYR9"/>
<dbReference type="RefSeq" id="WP_050060616.1">
    <property type="nucleotide sequence ID" value="NZ_JACHEK010000007.1"/>
</dbReference>
<sequence>MEIKVRLQLLNSEDSNGVKLWTIAEDGSGRRWFKRYENADIAIGDAEKMGLVEDTQVSNSGSRYALNVRRKLYSRLEMAEEALAIHWHSAAPAVSEEFIAKVLKLLPDHSTMEELKQAGDLKDLPTDDIRGALRILGERGLVKSEELFGRDIQPQDEV</sequence>
<reference evidence="1 2" key="1">
    <citation type="submission" date="2020-08" db="EMBL/GenBank/DDBJ databases">
        <title>Genomic Encyclopedia of Type Strains, Phase IV (KMG-IV): sequencing the most valuable type-strain genomes for metagenomic binning, comparative biology and taxonomic classification.</title>
        <authorList>
            <person name="Goeker M."/>
        </authorList>
    </citation>
    <scope>NUCLEOTIDE SEQUENCE [LARGE SCALE GENOMIC DNA]</scope>
    <source>
        <strain evidence="1 2">DSM 103733</strain>
    </source>
</reference>
<proteinExistence type="predicted"/>